<proteinExistence type="inferred from homology"/>
<dbReference type="InterPro" id="IPR006330">
    <property type="entry name" value="Ado/ade_deaminase"/>
</dbReference>
<evidence type="ECO:0000256" key="5">
    <source>
        <dbReference type="ARBA" id="ARBA00022833"/>
    </source>
</evidence>
<dbReference type="InterPro" id="IPR001365">
    <property type="entry name" value="A_deaminase_dom"/>
</dbReference>
<comment type="cofactor">
    <cofactor evidence="1">
        <name>Zn(2+)</name>
        <dbReference type="ChEBI" id="CHEBI:29105"/>
    </cofactor>
</comment>
<evidence type="ECO:0000313" key="8">
    <source>
        <dbReference type="Proteomes" id="UP000546464"/>
    </source>
</evidence>
<dbReference type="Gene3D" id="3.20.20.140">
    <property type="entry name" value="Metal-dependent hydrolases"/>
    <property type="match status" value="1"/>
</dbReference>
<dbReference type="Proteomes" id="UP000546464">
    <property type="component" value="Unassembled WGS sequence"/>
</dbReference>
<comment type="similarity">
    <text evidence="2">Belongs to the metallo-dependent hydrolases superfamily. Adenosine and AMP deaminases family.</text>
</comment>
<dbReference type="RefSeq" id="WP_185676103.1">
    <property type="nucleotide sequence ID" value="NZ_JACHVB010000035.1"/>
</dbReference>
<dbReference type="AlphaFoldDB" id="A0A842HG15"/>
<dbReference type="GO" id="GO:0016814">
    <property type="term" value="F:hydrolase activity, acting on carbon-nitrogen (but not peptide) bonds, in cyclic amidines"/>
    <property type="evidence" value="ECO:0007669"/>
    <property type="project" value="UniProtKB-ARBA"/>
</dbReference>
<evidence type="ECO:0000313" key="7">
    <source>
        <dbReference type="EMBL" id="MBC2595140.1"/>
    </source>
</evidence>
<protein>
    <submittedName>
        <fullName evidence="7">Adenosine deaminase</fullName>
    </submittedName>
</protein>
<comment type="caution">
    <text evidence="7">The sequence shown here is derived from an EMBL/GenBank/DDBJ whole genome shotgun (WGS) entry which is preliminary data.</text>
</comment>
<evidence type="ECO:0000256" key="3">
    <source>
        <dbReference type="ARBA" id="ARBA00022723"/>
    </source>
</evidence>
<evidence type="ECO:0000256" key="2">
    <source>
        <dbReference type="ARBA" id="ARBA00006676"/>
    </source>
</evidence>
<dbReference type="PANTHER" id="PTHR43114:SF6">
    <property type="entry name" value="ADENINE DEAMINASE"/>
    <property type="match status" value="1"/>
</dbReference>
<dbReference type="SUPFAM" id="SSF51556">
    <property type="entry name" value="Metallo-dependent hydrolases"/>
    <property type="match status" value="1"/>
</dbReference>
<name>A0A842HG15_9BACT</name>
<organism evidence="7 8">
    <name type="scientific">Ruficoccus amylovorans</name>
    <dbReference type="NCBI Taxonomy" id="1804625"/>
    <lineage>
        <taxon>Bacteria</taxon>
        <taxon>Pseudomonadati</taxon>
        <taxon>Verrucomicrobiota</taxon>
        <taxon>Opitutia</taxon>
        <taxon>Puniceicoccales</taxon>
        <taxon>Cerasicoccaceae</taxon>
        <taxon>Ruficoccus</taxon>
    </lineage>
</organism>
<sequence length="346" mass="38735">MTDSAHSLRAFINALPKTETHLHMEGALPWRLLQELDGIKYAATPPSWEGHFKFRDFAHFDEQLLGHALAWYVSPERYHEAAKVVFRELQEQNVHYVETSFASGVIEFLGVDGKGILDGLLAAVPEGMEVRIFMGIHHGGMNEKMLPVIEEALTWDGLAGIDLHGTETLPVDEIAPRLWREARETGKFTKAHAGEFCGAEFVRYVIEELGAQRIEHGVRAVEDPAVLALIRERDLTLDVCPISNVKLMPGITRDNHPIRELFDAGVRCTVSTDDPLVFGNKLADEYELLHVHRGFSRAELVRIARNGFEAALLCEEHRQALLEEFDRTAASLLEGSAEQRDCPADA</sequence>
<feature type="domain" description="Adenosine deaminase" evidence="6">
    <location>
        <begin position="16"/>
        <end position="326"/>
    </location>
</feature>
<keyword evidence="5" id="KW-0862">Zinc</keyword>
<evidence type="ECO:0000259" key="6">
    <source>
        <dbReference type="Pfam" id="PF00962"/>
    </source>
</evidence>
<dbReference type="EMBL" id="JACHVB010000035">
    <property type="protein sequence ID" value="MBC2595140.1"/>
    <property type="molecule type" value="Genomic_DNA"/>
</dbReference>
<dbReference type="PANTHER" id="PTHR43114">
    <property type="entry name" value="ADENINE DEAMINASE"/>
    <property type="match status" value="1"/>
</dbReference>
<keyword evidence="3" id="KW-0479">Metal-binding</keyword>
<dbReference type="GO" id="GO:0046872">
    <property type="term" value="F:metal ion binding"/>
    <property type="evidence" value="ECO:0007669"/>
    <property type="project" value="UniProtKB-KW"/>
</dbReference>
<gene>
    <name evidence="7" type="ORF">H5P28_12805</name>
</gene>
<keyword evidence="4" id="KW-0378">Hydrolase</keyword>
<dbReference type="Pfam" id="PF00962">
    <property type="entry name" value="A_deaminase"/>
    <property type="match status" value="1"/>
</dbReference>
<evidence type="ECO:0000256" key="4">
    <source>
        <dbReference type="ARBA" id="ARBA00022801"/>
    </source>
</evidence>
<accession>A0A842HG15</accession>
<reference evidence="7 8" key="1">
    <citation type="submission" date="2020-07" db="EMBL/GenBank/DDBJ databases">
        <authorList>
            <person name="Feng X."/>
        </authorList>
    </citation>
    <scope>NUCLEOTIDE SEQUENCE [LARGE SCALE GENOMIC DNA]</scope>
    <source>
        <strain evidence="7 8">JCM31066</strain>
    </source>
</reference>
<evidence type="ECO:0000256" key="1">
    <source>
        <dbReference type="ARBA" id="ARBA00001947"/>
    </source>
</evidence>
<dbReference type="GO" id="GO:0019239">
    <property type="term" value="F:deaminase activity"/>
    <property type="evidence" value="ECO:0007669"/>
    <property type="project" value="InterPro"/>
</dbReference>
<dbReference type="InterPro" id="IPR032466">
    <property type="entry name" value="Metal_Hydrolase"/>
</dbReference>
<keyword evidence="8" id="KW-1185">Reference proteome</keyword>